<keyword evidence="2" id="KW-1185">Reference proteome</keyword>
<organism evidence="1 2">
    <name type="scientific">Pluteus cervinus</name>
    <dbReference type="NCBI Taxonomy" id="181527"/>
    <lineage>
        <taxon>Eukaryota</taxon>
        <taxon>Fungi</taxon>
        <taxon>Dikarya</taxon>
        <taxon>Basidiomycota</taxon>
        <taxon>Agaricomycotina</taxon>
        <taxon>Agaricomycetes</taxon>
        <taxon>Agaricomycetidae</taxon>
        <taxon>Agaricales</taxon>
        <taxon>Pluteineae</taxon>
        <taxon>Pluteaceae</taxon>
        <taxon>Pluteus</taxon>
    </lineage>
</organism>
<dbReference type="EMBL" id="ML208275">
    <property type="protein sequence ID" value="TFK73499.1"/>
    <property type="molecule type" value="Genomic_DNA"/>
</dbReference>
<proteinExistence type="predicted"/>
<sequence>MLLVKPADEHNPREPSKLFFESENVRRIILFAYWAVIIAATPLWWYTTSIERLSLPTSRVRSQAGNQLKITVPIHLHTGDSELAGGLRKELLQITAEDAEHWNGITVHVDHGLSDPTNGSYIVKFGGEDPSIDSRTVTFPLDEKAKSAPELKQVASTLAELISPRSQQGDPHHRVAQFSPRYRLAFTLMDEDASAGPAVLEWDFKTAFRRHLLPTLNALSQLHNFTVESQVQYHGRLAFNPVQVDEQSYALTSEQLTVFVNSAEWTLSSSASNDPVLHFLLFVPSATRRPLYIEQDGQISNSNAFILPQWGGILIYNSETNHHINLNSTDLDPIFSTFTNQLHMLLGIPQLPADLRSTQVRSRVITEWQLDALQRRRALENAKGAADTLRSIVNLVEQIENMPVGQDVKGDIQNALSALGQMYTASSLAEIFRHSARAFTLSSRAFFNPGMLAMLYFPAEHKYAVYAPLFASAFLPLVLVAIREFKAWKASRRPVKKVDTTKKIGS</sequence>
<evidence type="ECO:0000313" key="2">
    <source>
        <dbReference type="Proteomes" id="UP000308600"/>
    </source>
</evidence>
<gene>
    <name evidence="1" type="ORF">BDN72DRAFT_834629</name>
</gene>
<reference evidence="1 2" key="1">
    <citation type="journal article" date="2019" name="Nat. Ecol. Evol.">
        <title>Megaphylogeny resolves global patterns of mushroom evolution.</title>
        <authorList>
            <person name="Varga T."/>
            <person name="Krizsan K."/>
            <person name="Foldi C."/>
            <person name="Dima B."/>
            <person name="Sanchez-Garcia M."/>
            <person name="Sanchez-Ramirez S."/>
            <person name="Szollosi G.J."/>
            <person name="Szarkandi J.G."/>
            <person name="Papp V."/>
            <person name="Albert L."/>
            <person name="Andreopoulos W."/>
            <person name="Angelini C."/>
            <person name="Antonin V."/>
            <person name="Barry K.W."/>
            <person name="Bougher N.L."/>
            <person name="Buchanan P."/>
            <person name="Buyck B."/>
            <person name="Bense V."/>
            <person name="Catcheside P."/>
            <person name="Chovatia M."/>
            <person name="Cooper J."/>
            <person name="Damon W."/>
            <person name="Desjardin D."/>
            <person name="Finy P."/>
            <person name="Geml J."/>
            <person name="Haridas S."/>
            <person name="Hughes K."/>
            <person name="Justo A."/>
            <person name="Karasinski D."/>
            <person name="Kautmanova I."/>
            <person name="Kiss B."/>
            <person name="Kocsube S."/>
            <person name="Kotiranta H."/>
            <person name="LaButti K.M."/>
            <person name="Lechner B.E."/>
            <person name="Liimatainen K."/>
            <person name="Lipzen A."/>
            <person name="Lukacs Z."/>
            <person name="Mihaltcheva S."/>
            <person name="Morgado L.N."/>
            <person name="Niskanen T."/>
            <person name="Noordeloos M.E."/>
            <person name="Ohm R.A."/>
            <person name="Ortiz-Santana B."/>
            <person name="Ovrebo C."/>
            <person name="Racz N."/>
            <person name="Riley R."/>
            <person name="Savchenko A."/>
            <person name="Shiryaev A."/>
            <person name="Soop K."/>
            <person name="Spirin V."/>
            <person name="Szebenyi C."/>
            <person name="Tomsovsky M."/>
            <person name="Tulloss R.E."/>
            <person name="Uehling J."/>
            <person name="Grigoriev I.V."/>
            <person name="Vagvolgyi C."/>
            <person name="Papp T."/>
            <person name="Martin F.M."/>
            <person name="Miettinen O."/>
            <person name="Hibbett D.S."/>
            <person name="Nagy L.G."/>
        </authorList>
    </citation>
    <scope>NUCLEOTIDE SEQUENCE [LARGE SCALE GENOMIC DNA]</scope>
    <source>
        <strain evidence="1 2">NL-1719</strain>
    </source>
</reference>
<accession>A0ACD3B777</accession>
<dbReference type="Proteomes" id="UP000308600">
    <property type="component" value="Unassembled WGS sequence"/>
</dbReference>
<evidence type="ECO:0000313" key="1">
    <source>
        <dbReference type="EMBL" id="TFK73499.1"/>
    </source>
</evidence>
<name>A0ACD3B777_9AGAR</name>
<protein>
    <submittedName>
        <fullName evidence="1">Uncharacterized protein</fullName>
    </submittedName>
</protein>